<dbReference type="InterPro" id="IPR023184">
    <property type="entry name" value="Ubol_cytC_Rdtase_hinge_dom"/>
</dbReference>
<keyword evidence="3" id="KW-0813">Transport</keyword>
<keyword evidence="7" id="KW-0496">Mitochondrion</keyword>
<keyword evidence="5" id="KW-0999">Mitochondrion inner membrane</keyword>
<dbReference type="InterPro" id="IPR003422">
    <property type="entry name" value="Cyt_b-c1_6"/>
</dbReference>
<comment type="similarity">
    <text evidence="2">Belongs to the UQCRH/QCR6 family.</text>
</comment>
<evidence type="ECO:0000256" key="3">
    <source>
        <dbReference type="ARBA" id="ARBA00022448"/>
    </source>
</evidence>
<keyword evidence="4" id="KW-0679">Respiratory chain</keyword>
<dbReference type="Proteomes" id="UP001159428">
    <property type="component" value="Unassembled WGS sequence"/>
</dbReference>
<evidence type="ECO:0000256" key="8">
    <source>
        <dbReference type="ARBA" id="ARBA00023136"/>
    </source>
</evidence>
<dbReference type="PANTHER" id="PTHR15336">
    <property type="entry name" value="UBIQUINOL-CYTOCHROME C REDUCTASE COMPLEX 7.8 KDA PROTEIN"/>
    <property type="match status" value="1"/>
</dbReference>
<evidence type="ECO:0000313" key="12">
    <source>
        <dbReference type="Proteomes" id="UP001159428"/>
    </source>
</evidence>
<feature type="domain" description="Ubiquinol-cytochrome C reductase hinge" evidence="10">
    <location>
        <begin position="52"/>
        <end position="115"/>
    </location>
</feature>
<sequence>MGLDEEKALLGSTVVLEKVEDSDPEDEGEEAEEPAGDGGDDDDEEDEEELEDPREKIQEGCNESPKCAKAKLELDTCNQRVGSKSSTEETCVQELFDFMECADHCVAHHLFHKLK</sequence>
<keyword evidence="8" id="KW-0472">Membrane</keyword>
<accession>A0AAU9XJT9</accession>
<comment type="subcellular location">
    <subcellularLocation>
        <location evidence="1">Mitochondrion inner membrane</location>
        <topology evidence="1">Peripheral membrane protein</topology>
        <orientation evidence="1">Intermembrane side</orientation>
    </subcellularLocation>
</comment>
<dbReference type="EMBL" id="CALNXJ010000046">
    <property type="protein sequence ID" value="CAH3149764.1"/>
    <property type="molecule type" value="Genomic_DNA"/>
</dbReference>
<dbReference type="AlphaFoldDB" id="A0AAU9XJT9"/>
<evidence type="ECO:0000256" key="4">
    <source>
        <dbReference type="ARBA" id="ARBA00022660"/>
    </source>
</evidence>
<protein>
    <recommendedName>
        <fullName evidence="10">Ubiquinol-cytochrome C reductase hinge domain-containing protein</fullName>
    </recommendedName>
</protein>
<dbReference type="FunFam" id="1.10.287.20:FF:000005">
    <property type="entry name" value="Cytochrome b-c1 complex subunit 6"/>
    <property type="match status" value="1"/>
</dbReference>
<feature type="region of interest" description="Disordered" evidence="9">
    <location>
        <begin position="1"/>
        <end position="62"/>
    </location>
</feature>
<evidence type="ECO:0000313" key="11">
    <source>
        <dbReference type="EMBL" id="CAH3149764.1"/>
    </source>
</evidence>
<dbReference type="Pfam" id="PF02320">
    <property type="entry name" value="UCR_hinge"/>
    <property type="match status" value="1"/>
</dbReference>
<evidence type="ECO:0000256" key="1">
    <source>
        <dbReference type="ARBA" id="ARBA00004137"/>
    </source>
</evidence>
<gene>
    <name evidence="11" type="ORF">PMEA_00024486</name>
</gene>
<evidence type="ECO:0000256" key="2">
    <source>
        <dbReference type="ARBA" id="ARBA00006498"/>
    </source>
</evidence>
<dbReference type="InterPro" id="IPR036811">
    <property type="entry name" value="Ubol_cytC_Rdtase_hinge_dom_sf"/>
</dbReference>
<dbReference type="GO" id="GO:0005743">
    <property type="term" value="C:mitochondrial inner membrane"/>
    <property type="evidence" value="ECO:0007669"/>
    <property type="project" value="UniProtKB-SubCell"/>
</dbReference>
<keyword evidence="6" id="KW-0249">Electron transport</keyword>
<feature type="compositionally biased region" description="Acidic residues" evidence="9">
    <location>
        <begin position="20"/>
        <end position="52"/>
    </location>
</feature>
<dbReference type="GO" id="GO:0006122">
    <property type="term" value="P:mitochondrial electron transport, ubiquinol to cytochrome c"/>
    <property type="evidence" value="ECO:0007669"/>
    <property type="project" value="InterPro"/>
</dbReference>
<dbReference type="Gene3D" id="1.10.287.20">
    <property type="entry name" value="Ubiquinol-cytochrome C reductase hinge domain"/>
    <property type="match status" value="1"/>
</dbReference>
<evidence type="ECO:0000259" key="10">
    <source>
        <dbReference type="Pfam" id="PF02320"/>
    </source>
</evidence>
<evidence type="ECO:0000256" key="7">
    <source>
        <dbReference type="ARBA" id="ARBA00023128"/>
    </source>
</evidence>
<keyword evidence="12" id="KW-1185">Reference proteome</keyword>
<reference evidence="11 12" key="1">
    <citation type="submission" date="2022-05" db="EMBL/GenBank/DDBJ databases">
        <authorList>
            <consortium name="Genoscope - CEA"/>
            <person name="William W."/>
        </authorList>
    </citation>
    <scope>NUCLEOTIDE SEQUENCE [LARGE SCALE GENOMIC DNA]</scope>
</reference>
<proteinExistence type="inferred from homology"/>
<dbReference type="PANTHER" id="PTHR15336:SF0">
    <property type="entry name" value="CYTOCHROME B-C1 COMPLEX SUBUNIT 6, MITOCHONDRIAL"/>
    <property type="match status" value="1"/>
</dbReference>
<evidence type="ECO:0000256" key="9">
    <source>
        <dbReference type="SAM" id="MobiDB-lite"/>
    </source>
</evidence>
<evidence type="ECO:0000256" key="6">
    <source>
        <dbReference type="ARBA" id="ARBA00022982"/>
    </source>
</evidence>
<comment type="caution">
    <text evidence="11">The sequence shown here is derived from an EMBL/GenBank/DDBJ whole genome shotgun (WGS) entry which is preliminary data.</text>
</comment>
<dbReference type="SUPFAM" id="SSF81531">
    <property type="entry name" value="Non-heme 11 kDa protein of cytochrome bc1 complex (Ubiquinol-cytochrome c reductase)"/>
    <property type="match status" value="1"/>
</dbReference>
<evidence type="ECO:0000256" key="5">
    <source>
        <dbReference type="ARBA" id="ARBA00022792"/>
    </source>
</evidence>
<organism evidence="11 12">
    <name type="scientific">Pocillopora meandrina</name>
    <dbReference type="NCBI Taxonomy" id="46732"/>
    <lineage>
        <taxon>Eukaryota</taxon>
        <taxon>Metazoa</taxon>
        <taxon>Cnidaria</taxon>
        <taxon>Anthozoa</taxon>
        <taxon>Hexacorallia</taxon>
        <taxon>Scleractinia</taxon>
        <taxon>Astrocoeniina</taxon>
        <taxon>Pocilloporidae</taxon>
        <taxon>Pocillopora</taxon>
    </lineage>
</organism>
<name>A0AAU9XJT9_9CNID</name>